<dbReference type="RefSeq" id="WP_301414346.1">
    <property type="nucleotide sequence ID" value="NZ_CP098023.1"/>
</dbReference>
<dbReference type="EMBL" id="CP098023">
    <property type="protein sequence ID" value="WKD48582.1"/>
    <property type="molecule type" value="Genomic_DNA"/>
</dbReference>
<dbReference type="InterPro" id="IPR036398">
    <property type="entry name" value="CA_dom_sf"/>
</dbReference>
<dbReference type="SUPFAM" id="SSF51069">
    <property type="entry name" value="Carbonic anhydrase"/>
    <property type="match status" value="1"/>
</dbReference>
<keyword evidence="2" id="KW-0456">Lyase</keyword>
<name>A0ABY9E7D3_9GAMM</name>
<sequence>MKQLACLLSMTAVVLSPSVTAESRRSDVVDDAVITEQRLNLKKNTQSKGFGPQSPRNIDSLLGNNQIVFAAAPAYNEMHLCNIHFHKSAEHAGGQYAKYAGNGDGNGYQTGYVYSGKLTQGEILTVSREICPGKHGSLQSGDTIEVHYVHSSAQVKPGPTLGACLSDSIKNPQLRVEAQVVVLVNDSSAMNFMVLTKLGQKNTFYQALNIPDNTGTPIVYSGSTTGPGYNEVGSPFQVTWSVRPNVAKVNIETVGKWCEENVFNENHAHGVRNLVMNTDLLSPIEQ</sequence>
<keyword evidence="3" id="KW-1185">Reference proteome</keyword>
<proteinExistence type="predicted"/>
<dbReference type="GO" id="GO:0004089">
    <property type="term" value="F:carbonate dehydratase activity"/>
    <property type="evidence" value="ECO:0007669"/>
    <property type="project" value="UniProtKB-EC"/>
</dbReference>
<dbReference type="EC" id="4.2.1.1" evidence="2"/>
<feature type="chain" id="PRO_5046644786" evidence="1">
    <location>
        <begin position="22"/>
        <end position="286"/>
    </location>
</feature>
<keyword evidence="1" id="KW-0732">Signal</keyword>
<accession>A0ABY9E7D3</accession>
<organism evidence="2 3">
    <name type="scientific">Microbulbifer spongiae</name>
    <dbReference type="NCBI Taxonomy" id="2944933"/>
    <lineage>
        <taxon>Bacteria</taxon>
        <taxon>Pseudomonadati</taxon>
        <taxon>Pseudomonadota</taxon>
        <taxon>Gammaproteobacteria</taxon>
        <taxon>Cellvibrionales</taxon>
        <taxon>Microbulbiferaceae</taxon>
        <taxon>Microbulbifer</taxon>
    </lineage>
</organism>
<evidence type="ECO:0000313" key="3">
    <source>
        <dbReference type="Proteomes" id="UP001321520"/>
    </source>
</evidence>
<gene>
    <name evidence="2" type="ORF">M8T91_11685</name>
</gene>
<dbReference type="Pfam" id="PF10563">
    <property type="entry name" value="CA_like"/>
    <property type="match status" value="1"/>
</dbReference>
<reference evidence="2 3" key="1">
    <citation type="submission" date="2022-05" db="EMBL/GenBank/DDBJ databases">
        <title>Microbulbifer sp. nov., isolated from sponge.</title>
        <authorList>
            <person name="Gao L."/>
        </authorList>
    </citation>
    <scope>NUCLEOTIDE SEQUENCE [LARGE SCALE GENOMIC DNA]</scope>
    <source>
        <strain evidence="2 3">MI-G</strain>
    </source>
</reference>
<dbReference type="Proteomes" id="UP001321520">
    <property type="component" value="Chromosome"/>
</dbReference>
<feature type="signal peptide" evidence="1">
    <location>
        <begin position="1"/>
        <end position="21"/>
    </location>
</feature>
<evidence type="ECO:0000256" key="1">
    <source>
        <dbReference type="SAM" id="SignalP"/>
    </source>
</evidence>
<dbReference type="InterPro" id="IPR018883">
    <property type="entry name" value="Delta_CA"/>
</dbReference>
<protein>
    <submittedName>
        <fullName evidence="2">Delta-class carbonic anhydrase</fullName>
        <ecNumber evidence="2">4.2.1.1</ecNumber>
    </submittedName>
</protein>
<evidence type="ECO:0000313" key="2">
    <source>
        <dbReference type="EMBL" id="WKD48582.1"/>
    </source>
</evidence>